<dbReference type="Pfam" id="PF00271">
    <property type="entry name" value="Helicase_C"/>
    <property type="match status" value="1"/>
</dbReference>
<keyword evidence="8" id="KW-0378">Hydrolase</keyword>
<feature type="region of interest" description="Disordered" evidence="20">
    <location>
        <begin position="381"/>
        <end position="413"/>
    </location>
</feature>
<dbReference type="InterPro" id="IPR002121">
    <property type="entry name" value="HRDC_dom"/>
</dbReference>
<dbReference type="InterPro" id="IPR001650">
    <property type="entry name" value="Helicase_C-like"/>
</dbReference>
<dbReference type="SUPFAM" id="SSF52540">
    <property type="entry name" value="P-loop containing nucleoside triphosphate hydrolases"/>
    <property type="match status" value="2"/>
</dbReference>
<comment type="catalytic activity">
    <reaction evidence="16">
        <text>Couples ATP hydrolysis with the unwinding of duplex DNA by translocating in the 3'-5' direction.</text>
        <dbReference type="EC" id="5.6.2.4"/>
    </reaction>
</comment>
<dbReference type="GO" id="GO:0005634">
    <property type="term" value="C:nucleus"/>
    <property type="evidence" value="ECO:0007669"/>
    <property type="project" value="UniProtKB-SubCell"/>
</dbReference>
<evidence type="ECO:0000256" key="16">
    <source>
        <dbReference type="ARBA" id="ARBA00034617"/>
    </source>
</evidence>
<dbReference type="GO" id="GO:0003677">
    <property type="term" value="F:DNA binding"/>
    <property type="evidence" value="ECO:0007669"/>
    <property type="project" value="UniProtKB-KW"/>
</dbReference>
<dbReference type="Gene3D" id="3.40.50.300">
    <property type="entry name" value="P-loop containing nucleotide triphosphate hydrolases"/>
    <property type="match status" value="2"/>
</dbReference>
<evidence type="ECO:0000259" key="21">
    <source>
        <dbReference type="PROSITE" id="PS50967"/>
    </source>
</evidence>
<dbReference type="InterPro" id="IPR010997">
    <property type="entry name" value="HRDC-like_sf"/>
</dbReference>
<evidence type="ECO:0000259" key="23">
    <source>
        <dbReference type="PROSITE" id="PS51194"/>
    </source>
</evidence>
<gene>
    <name evidence="24" type="primary">Blm</name>
    <name evidence="24" type="ORF">NEOCIN_R00551</name>
</gene>
<dbReference type="Pfam" id="PF09382">
    <property type="entry name" value="RQC"/>
    <property type="match status" value="1"/>
</dbReference>
<dbReference type="CDD" id="cd18794">
    <property type="entry name" value="SF2_C_RecQ"/>
    <property type="match status" value="1"/>
</dbReference>
<evidence type="ECO:0000256" key="14">
    <source>
        <dbReference type="ARBA" id="ARBA00023235"/>
    </source>
</evidence>
<dbReference type="PROSITE" id="PS50967">
    <property type="entry name" value="HRDC"/>
    <property type="match status" value="1"/>
</dbReference>
<dbReference type="Pfam" id="PF00570">
    <property type="entry name" value="HRDC"/>
    <property type="match status" value="1"/>
</dbReference>
<dbReference type="GO" id="GO:0006260">
    <property type="term" value="P:DNA replication"/>
    <property type="evidence" value="ECO:0007669"/>
    <property type="project" value="UniProtKB-KW"/>
</dbReference>
<dbReference type="InterPro" id="IPR032284">
    <property type="entry name" value="RecQ_Zn-bd"/>
</dbReference>
<keyword evidence="14" id="KW-0413">Isomerase</keyword>
<dbReference type="Proteomes" id="UP000556200">
    <property type="component" value="Unassembled WGS sequence"/>
</dbReference>
<dbReference type="InterPro" id="IPR036388">
    <property type="entry name" value="WH-like_DNA-bd_sf"/>
</dbReference>
<evidence type="ECO:0000256" key="2">
    <source>
        <dbReference type="ARBA" id="ARBA00004123"/>
    </source>
</evidence>
<feature type="compositionally biased region" description="Polar residues" evidence="20">
    <location>
        <begin position="1155"/>
        <end position="1165"/>
    </location>
</feature>
<evidence type="ECO:0000313" key="24">
    <source>
        <dbReference type="EMBL" id="NWQ66370.1"/>
    </source>
</evidence>
<dbReference type="GO" id="GO:0005524">
    <property type="term" value="F:ATP binding"/>
    <property type="evidence" value="ECO:0007669"/>
    <property type="project" value="UniProtKB-KW"/>
</dbReference>
<proteinExistence type="inferred from homology"/>
<feature type="domain" description="Helicase ATP-binding" evidence="22">
    <location>
        <begin position="532"/>
        <end position="707"/>
    </location>
</feature>
<dbReference type="NCBIfam" id="TIGR00614">
    <property type="entry name" value="recQ_fam"/>
    <property type="match status" value="1"/>
</dbReference>
<feature type="compositionally biased region" description="Basic residues" evidence="20">
    <location>
        <begin position="1184"/>
        <end position="1202"/>
    </location>
</feature>
<dbReference type="EC" id="5.6.2.4" evidence="17"/>
<evidence type="ECO:0000256" key="17">
    <source>
        <dbReference type="ARBA" id="ARBA00034808"/>
    </source>
</evidence>
<evidence type="ECO:0000256" key="20">
    <source>
        <dbReference type="SAM" id="MobiDB-lite"/>
    </source>
</evidence>
<protein>
    <recommendedName>
        <fullName evidence="19">RecQ-like DNA helicase BLM</fullName>
        <ecNumber evidence="17">5.6.2.4</ecNumber>
    </recommendedName>
    <alternativeName>
        <fullName evidence="18">DNA 3'-5' helicase BLM</fullName>
    </alternativeName>
</protein>
<dbReference type="SMART" id="SM00490">
    <property type="entry name" value="HELICc"/>
    <property type="match status" value="1"/>
</dbReference>
<dbReference type="InterPro" id="IPR011545">
    <property type="entry name" value="DEAD/DEAH_box_helicase_dom"/>
</dbReference>
<evidence type="ECO:0000259" key="22">
    <source>
        <dbReference type="PROSITE" id="PS51192"/>
    </source>
</evidence>
<dbReference type="EMBL" id="VYZA01000383">
    <property type="protein sequence ID" value="NWQ66370.1"/>
    <property type="molecule type" value="Genomic_DNA"/>
</dbReference>
<dbReference type="Pfam" id="PF16124">
    <property type="entry name" value="RecQ_Zn_bind"/>
    <property type="match status" value="1"/>
</dbReference>
<evidence type="ECO:0000256" key="15">
    <source>
        <dbReference type="ARBA" id="ARBA00023242"/>
    </source>
</evidence>
<dbReference type="GO" id="GO:0000724">
    <property type="term" value="P:double-strand break repair via homologous recombination"/>
    <property type="evidence" value="ECO:0007669"/>
    <property type="project" value="TreeGrafter"/>
</dbReference>
<evidence type="ECO:0000256" key="7">
    <source>
        <dbReference type="ARBA" id="ARBA00022763"/>
    </source>
</evidence>
<feature type="compositionally biased region" description="Polar residues" evidence="20">
    <location>
        <begin position="382"/>
        <end position="391"/>
    </location>
</feature>
<feature type="domain" description="HRDC" evidence="21">
    <location>
        <begin position="1067"/>
        <end position="1147"/>
    </location>
</feature>
<comment type="cofactor">
    <cofactor evidence="1">
        <name>Zn(2+)</name>
        <dbReference type="ChEBI" id="CHEBI:29105"/>
    </cofactor>
</comment>
<evidence type="ECO:0000256" key="12">
    <source>
        <dbReference type="ARBA" id="ARBA00023125"/>
    </source>
</evidence>
<dbReference type="Pfam" id="PF08072">
    <property type="entry name" value="BDHCT"/>
    <property type="match status" value="1"/>
</dbReference>
<dbReference type="InterPro" id="IPR004589">
    <property type="entry name" value="DNA_helicase_ATP-dep_RecQ"/>
</dbReference>
<keyword evidence="6" id="KW-0547">Nucleotide-binding</keyword>
<accession>A0A7K4QZJ2</accession>
<evidence type="ECO:0000256" key="8">
    <source>
        <dbReference type="ARBA" id="ARBA00022801"/>
    </source>
</evidence>
<feature type="non-terminal residue" evidence="24">
    <location>
        <position position="1"/>
    </location>
</feature>
<evidence type="ECO:0000256" key="18">
    <source>
        <dbReference type="ARBA" id="ARBA00044542"/>
    </source>
</evidence>
<dbReference type="AlphaFoldDB" id="A0A7K4QZJ2"/>
<feature type="region of interest" description="Disordered" evidence="20">
    <location>
        <begin position="37"/>
        <end position="81"/>
    </location>
</feature>
<dbReference type="Pfam" id="PF00270">
    <property type="entry name" value="DEAD"/>
    <property type="match status" value="1"/>
</dbReference>
<dbReference type="InterPro" id="IPR027417">
    <property type="entry name" value="P-loop_NTPase"/>
</dbReference>
<feature type="compositionally biased region" description="Low complexity" evidence="20">
    <location>
        <begin position="1227"/>
        <end position="1246"/>
    </location>
</feature>
<comment type="caution">
    <text evidence="24">The sequence shown here is derived from an EMBL/GenBank/DDBJ whole genome shotgun (WGS) entry which is preliminary data.</text>
</comment>
<dbReference type="InterPro" id="IPR036390">
    <property type="entry name" value="WH_DNA-bd_sf"/>
</dbReference>
<dbReference type="SMART" id="SM00341">
    <property type="entry name" value="HRDC"/>
    <property type="match status" value="1"/>
</dbReference>
<sequence length="1274" mass="138727">GAPAGKAGPGPAALPAVTVDNEWDDIDDFDLSGIERFCRPPVLSPKGLRGPGRARPAPPGCPGTAGGEAPPQAEPRPCSQQSVICLEDSPARLVLDEDRAETRPAAGAEGGGGQEPWGAGNSPPELEEAVGPLAGIELEEDELDIIPPSPEEELPPFSPSVQSVSSIFKDSPSGGRCSAGSSEARPGEVPTTEPGAGSDPCAGDAGEGVPVAQQLLGVMKAICELVDAIPLQELQALSCARALLQHRELRRKLLANSVSLNQNGIKTTFPRNWKDPMERGPGACPGAPPASCLSWSFTSDRNSPKSTNLPSVLSVPSSDFCAKTNQTLDTSSKQSVEEISCPGTAALPLPRGGGREGGSLRLSLHSEPFCDSSWGEALGTRAGNQSLSSTAPRARSVAPTASPAGNSLGTNDPGFDLEHLDIEDFDEDWEEPAAVSAAPSMPLYQPIREGPPTKSLLSRIMSRAKGSAVGSSPAAPKSGFLMATKNPPDPAVHNPALERFRGMKFSHSDEMMNIFHKKFGLHSFRTNQLEAINAALLGEDCFILMPTGGGKSLCYQLPACVSAGVTIVISPLRSLIIDQVQKLKTLDIAATYLTGDRTDADASKIYMQLSKKDPVIKLLYVTPEKVCASNRLMAALENLYDRRLLARFVIDEAHCVSQWGHDFRQDYKRLNMLRRKFHSVPMMALTATANPRVQKDIQNQLEMLKPQVFTMSFNRHNLKYDVLPKKPKKVAMDCLEWIKKYHPHDSGIIYCLSRHECDTTAAVLQKEGLAALAYHAGLTDSNRDLVQHKWVNQEGCQVICATIAFGMGIDKPDVRYVIHASLPKSIEGYYQESGRAGRDGEMSHCLLFYSYSDVTRLRRLILMEKDGNSHTRQTHFNNLYSMVHYCENVVECRRIQLLAYFGETNFNPNFCKDHPEVICDNCSRKKDYKSRNVTEDVKNIVRFVREHCGQVGRNGRRNAGSGRYTLNMMVDIFIGTSSAKIQSGIFGKGAAYSRHNAERLFRKLVLDKILDEDLYITANDQAVAYVILGERAQAVLDGSLQVEFHETESASAIRRQRASMAKMSQREEVVKQCLSELTDTCKMLGKVFDVHYFNIFSTSTLKKIAETLSSDVEVLLQIDGVTEDKLEKYGAEIIEVMEKYSERSIPEDAAGPGANTATGSTSTPGSDGEDAGTTSSYFGNNTNQRRKRKRPANSRDSKRKKTSAAGRQQFQPRGGYSRYRRTKKPQSSKAVASSSPSFPSCSVGASQGAAGKLGMMALPKPKSRNFLQPSYSIL</sequence>
<dbReference type="FunFam" id="1.10.150.80:FF:000003">
    <property type="entry name" value="Bloom syndrome RecQ-like helicase"/>
    <property type="match status" value="1"/>
</dbReference>
<keyword evidence="10" id="KW-0862">Zinc</keyword>
<evidence type="ECO:0000256" key="13">
    <source>
        <dbReference type="ARBA" id="ARBA00023204"/>
    </source>
</evidence>
<dbReference type="InterPro" id="IPR032439">
    <property type="entry name" value="BDHCT_assoc"/>
</dbReference>
<dbReference type="PROSITE" id="PS51194">
    <property type="entry name" value="HELICASE_CTER"/>
    <property type="match status" value="1"/>
</dbReference>
<evidence type="ECO:0000256" key="4">
    <source>
        <dbReference type="ARBA" id="ARBA00022705"/>
    </source>
</evidence>
<feature type="non-terminal residue" evidence="24">
    <location>
        <position position="1274"/>
    </location>
</feature>
<dbReference type="GO" id="GO:0046872">
    <property type="term" value="F:metal ion binding"/>
    <property type="evidence" value="ECO:0007669"/>
    <property type="project" value="UniProtKB-KW"/>
</dbReference>
<keyword evidence="5" id="KW-0479">Metal-binding</keyword>
<dbReference type="SUPFAM" id="SSF46785">
    <property type="entry name" value="Winged helix' DNA-binding domain"/>
    <property type="match status" value="1"/>
</dbReference>
<evidence type="ECO:0000313" key="25">
    <source>
        <dbReference type="Proteomes" id="UP000556200"/>
    </source>
</evidence>
<evidence type="ECO:0000256" key="11">
    <source>
        <dbReference type="ARBA" id="ARBA00022840"/>
    </source>
</evidence>
<evidence type="ECO:0000256" key="6">
    <source>
        <dbReference type="ARBA" id="ARBA00022741"/>
    </source>
</evidence>
<comment type="similarity">
    <text evidence="3">Belongs to the helicase family. RecQ subfamily.</text>
</comment>
<dbReference type="SUPFAM" id="SSF47819">
    <property type="entry name" value="HRDC-like"/>
    <property type="match status" value="1"/>
</dbReference>
<feature type="domain" description="Helicase C-terminal" evidence="23">
    <location>
        <begin position="733"/>
        <end position="880"/>
    </location>
</feature>
<keyword evidence="25" id="KW-1185">Reference proteome</keyword>
<dbReference type="GO" id="GO:0009378">
    <property type="term" value="F:four-way junction helicase activity"/>
    <property type="evidence" value="ECO:0007669"/>
    <property type="project" value="TreeGrafter"/>
</dbReference>
<evidence type="ECO:0000256" key="5">
    <source>
        <dbReference type="ARBA" id="ARBA00022723"/>
    </source>
</evidence>
<evidence type="ECO:0000256" key="3">
    <source>
        <dbReference type="ARBA" id="ARBA00005446"/>
    </source>
</evidence>
<dbReference type="PROSITE" id="PS00690">
    <property type="entry name" value="DEAH_ATP_HELICASE"/>
    <property type="match status" value="1"/>
</dbReference>
<feature type="region of interest" description="Disordered" evidence="20">
    <location>
        <begin position="1144"/>
        <end position="1247"/>
    </location>
</feature>
<feature type="region of interest" description="Disordered" evidence="20">
    <location>
        <begin position="146"/>
        <end position="204"/>
    </location>
</feature>
<keyword evidence="7" id="KW-0227">DNA damage</keyword>
<feature type="region of interest" description="Disordered" evidence="20">
    <location>
        <begin position="94"/>
        <end position="127"/>
    </location>
</feature>
<organism evidence="24 25">
    <name type="scientific">Neopipo cinnamomea</name>
    <dbReference type="NCBI Taxonomy" id="456388"/>
    <lineage>
        <taxon>Eukaryota</taxon>
        <taxon>Metazoa</taxon>
        <taxon>Chordata</taxon>
        <taxon>Craniata</taxon>
        <taxon>Vertebrata</taxon>
        <taxon>Euteleostomi</taxon>
        <taxon>Archelosauria</taxon>
        <taxon>Archosauria</taxon>
        <taxon>Dinosauria</taxon>
        <taxon>Saurischia</taxon>
        <taxon>Theropoda</taxon>
        <taxon>Coelurosauria</taxon>
        <taxon>Aves</taxon>
        <taxon>Neognathae</taxon>
        <taxon>Neoaves</taxon>
        <taxon>Telluraves</taxon>
        <taxon>Australaves</taxon>
        <taxon>Passeriformes</taxon>
        <taxon>Tyrannidae</taxon>
        <taxon>Neopipo</taxon>
    </lineage>
</organism>
<keyword evidence="4" id="KW-0235">DNA replication</keyword>
<keyword evidence="9" id="KW-0347">Helicase</keyword>
<dbReference type="GO" id="GO:0043138">
    <property type="term" value="F:3'-5' DNA helicase activity"/>
    <property type="evidence" value="ECO:0007669"/>
    <property type="project" value="UniProtKB-EC"/>
</dbReference>
<dbReference type="GO" id="GO:0016818">
    <property type="term" value="F:hydrolase activity, acting on acid anhydrides, in phosphorus-containing anhydrides"/>
    <property type="evidence" value="ECO:0007669"/>
    <property type="project" value="InterPro"/>
</dbReference>
<dbReference type="FunFam" id="3.40.50.300:FF:000340">
    <property type="entry name" value="Bloom syndrome, RecQ helicase"/>
    <property type="match status" value="1"/>
</dbReference>
<feature type="compositionally biased region" description="Polar residues" evidence="20">
    <location>
        <begin position="1172"/>
        <end position="1183"/>
    </location>
</feature>
<dbReference type="CDD" id="cd18016">
    <property type="entry name" value="DEXHc_RecQ2_BLM"/>
    <property type="match status" value="1"/>
</dbReference>
<evidence type="ECO:0000256" key="19">
    <source>
        <dbReference type="ARBA" id="ARBA00073450"/>
    </source>
</evidence>
<dbReference type="InterPro" id="IPR012532">
    <property type="entry name" value="BDHCT"/>
</dbReference>
<dbReference type="FunFam" id="3.40.50.300:FF:000537">
    <property type="entry name" value="Bloom syndrome RecQ-like helicase"/>
    <property type="match status" value="1"/>
</dbReference>
<comment type="subcellular location">
    <subcellularLocation>
        <location evidence="2">Nucleus</location>
    </subcellularLocation>
</comment>
<dbReference type="InterPro" id="IPR018982">
    <property type="entry name" value="RQC_domain"/>
</dbReference>
<keyword evidence="15" id="KW-0539">Nucleus</keyword>
<dbReference type="InterPro" id="IPR044876">
    <property type="entry name" value="HRDC_dom_sf"/>
</dbReference>
<dbReference type="InterPro" id="IPR014001">
    <property type="entry name" value="Helicase_ATP-bd"/>
</dbReference>
<name>A0A7K4QZJ2_9TYRA</name>
<dbReference type="PANTHER" id="PTHR13710:SF153">
    <property type="entry name" value="RECQ-LIKE DNA HELICASE BLM"/>
    <property type="match status" value="1"/>
</dbReference>
<dbReference type="Gene3D" id="1.10.150.80">
    <property type="entry name" value="HRDC domain"/>
    <property type="match status" value="1"/>
</dbReference>
<dbReference type="PROSITE" id="PS51192">
    <property type="entry name" value="HELICASE_ATP_BIND_1"/>
    <property type="match status" value="1"/>
</dbReference>
<evidence type="ECO:0000256" key="9">
    <source>
        <dbReference type="ARBA" id="ARBA00022806"/>
    </source>
</evidence>
<keyword evidence="11" id="KW-0067">ATP-binding</keyword>
<dbReference type="SMART" id="SM00487">
    <property type="entry name" value="DEXDc"/>
    <property type="match status" value="1"/>
</dbReference>
<dbReference type="SMART" id="SM00956">
    <property type="entry name" value="RQC"/>
    <property type="match status" value="1"/>
</dbReference>
<dbReference type="GO" id="GO:0005694">
    <property type="term" value="C:chromosome"/>
    <property type="evidence" value="ECO:0007669"/>
    <property type="project" value="TreeGrafter"/>
</dbReference>
<evidence type="ECO:0000256" key="10">
    <source>
        <dbReference type="ARBA" id="ARBA00022833"/>
    </source>
</evidence>
<keyword evidence="12" id="KW-0238">DNA-binding</keyword>
<dbReference type="Pfam" id="PF16204">
    <property type="entry name" value="BDHCT_assoc"/>
    <property type="match status" value="1"/>
</dbReference>
<evidence type="ECO:0000256" key="1">
    <source>
        <dbReference type="ARBA" id="ARBA00001947"/>
    </source>
</evidence>
<dbReference type="PANTHER" id="PTHR13710">
    <property type="entry name" value="DNA HELICASE RECQ FAMILY MEMBER"/>
    <property type="match status" value="1"/>
</dbReference>
<reference evidence="24 25" key="1">
    <citation type="submission" date="2019-09" db="EMBL/GenBank/DDBJ databases">
        <title>Bird 10,000 Genomes (B10K) Project - Family phase.</title>
        <authorList>
            <person name="Zhang G."/>
        </authorList>
    </citation>
    <scope>NUCLEOTIDE SEQUENCE [LARGE SCALE GENOMIC DNA]</scope>
    <source>
        <strain evidence="24">B10K-DU-004-15</strain>
        <tissue evidence="24">Mixed tissue sample</tissue>
    </source>
</reference>
<dbReference type="Gene3D" id="1.10.10.10">
    <property type="entry name" value="Winged helix-like DNA-binding domain superfamily/Winged helix DNA-binding domain"/>
    <property type="match status" value="1"/>
</dbReference>
<dbReference type="InterPro" id="IPR002464">
    <property type="entry name" value="DNA/RNA_helicase_DEAH_CS"/>
</dbReference>
<dbReference type="GO" id="GO:0005737">
    <property type="term" value="C:cytoplasm"/>
    <property type="evidence" value="ECO:0007669"/>
    <property type="project" value="TreeGrafter"/>
</dbReference>
<dbReference type="GO" id="GO:0000723">
    <property type="term" value="P:telomere maintenance"/>
    <property type="evidence" value="ECO:0007669"/>
    <property type="project" value="TreeGrafter"/>
</dbReference>
<feature type="region of interest" description="Disordered" evidence="20">
    <location>
        <begin position="467"/>
        <end position="492"/>
    </location>
</feature>
<keyword evidence="13" id="KW-0234">DNA repair</keyword>